<evidence type="ECO:0000256" key="1">
    <source>
        <dbReference type="ARBA" id="ARBA00022517"/>
    </source>
</evidence>
<organism evidence="3 4">
    <name type="scientific">Ilyobacter polytropus (strain ATCC 51220 / DSM 2926 / LMG 16218 / CuHBu1)</name>
    <dbReference type="NCBI Taxonomy" id="572544"/>
    <lineage>
        <taxon>Bacteria</taxon>
        <taxon>Fusobacteriati</taxon>
        <taxon>Fusobacteriota</taxon>
        <taxon>Fusobacteriia</taxon>
        <taxon>Fusobacteriales</taxon>
        <taxon>Fusobacteriaceae</taxon>
        <taxon>Ilyobacter</taxon>
    </lineage>
</organism>
<keyword evidence="4" id="KW-1185">Reference proteome</keyword>
<dbReference type="Pfam" id="PF02033">
    <property type="entry name" value="RBFA"/>
    <property type="match status" value="1"/>
</dbReference>
<dbReference type="SUPFAM" id="SSF89919">
    <property type="entry name" value="Ribosome-binding factor A, RbfA"/>
    <property type="match status" value="1"/>
</dbReference>
<dbReference type="PANTHER" id="PTHR33515">
    <property type="entry name" value="RIBOSOME-BINDING FACTOR A, CHLOROPLASTIC-RELATED"/>
    <property type="match status" value="1"/>
</dbReference>
<evidence type="ECO:0000313" key="3">
    <source>
        <dbReference type="EMBL" id="ADO82360.1"/>
    </source>
</evidence>
<dbReference type="KEGG" id="ipo:Ilyop_0572"/>
<dbReference type="EMBL" id="CP002281">
    <property type="protein sequence ID" value="ADO82360.1"/>
    <property type="molecule type" value="Genomic_DNA"/>
</dbReference>
<dbReference type="RefSeq" id="WP_013387030.1">
    <property type="nucleotide sequence ID" value="NC_014632.1"/>
</dbReference>
<keyword evidence="2" id="KW-0963">Cytoplasm</keyword>
<dbReference type="GO" id="GO:0005829">
    <property type="term" value="C:cytosol"/>
    <property type="evidence" value="ECO:0007669"/>
    <property type="project" value="TreeGrafter"/>
</dbReference>
<dbReference type="AlphaFoldDB" id="E3H6E7"/>
<proteinExistence type="inferred from homology"/>
<dbReference type="PANTHER" id="PTHR33515:SF1">
    <property type="entry name" value="RIBOSOME-BINDING FACTOR A, CHLOROPLASTIC-RELATED"/>
    <property type="match status" value="1"/>
</dbReference>
<dbReference type="InterPro" id="IPR023799">
    <property type="entry name" value="RbfA_dom_sf"/>
</dbReference>
<sequence>MKKQRIAAIEKEMTKVISNVLFGELKNPKIKGIVSVTHVRVTQDLKFVDVSFSVLPMAGQTVNRETVLKGLNETRGYFRKRIGEEIKIRFVPEVRVHLDDSIEHAVKISKLLNEVKE</sequence>
<comment type="function">
    <text evidence="2">One of several proteins that assist in the late maturation steps of the functional core of the 30S ribosomal subunit. Associates with free 30S ribosomal subunits (but not with 30S subunits that are part of 70S ribosomes or polysomes). Required for efficient processing of 16S rRNA. May interact with the 5'-terminal helix region of 16S rRNA.</text>
</comment>
<dbReference type="OrthoDB" id="307788at2"/>
<dbReference type="Gene3D" id="3.30.300.20">
    <property type="match status" value="1"/>
</dbReference>
<comment type="subunit">
    <text evidence="2">Monomer. Binds 30S ribosomal subunits, but not 50S ribosomal subunits or 70S ribosomes.</text>
</comment>
<dbReference type="InterPro" id="IPR015946">
    <property type="entry name" value="KH_dom-like_a/b"/>
</dbReference>
<evidence type="ECO:0000313" key="4">
    <source>
        <dbReference type="Proteomes" id="UP000006875"/>
    </source>
</evidence>
<accession>E3H6E7</accession>
<dbReference type="Proteomes" id="UP000006875">
    <property type="component" value="Chromosome"/>
</dbReference>
<dbReference type="eggNOG" id="COG0858">
    <property type="taxonomic scope" value="Bacteria"/>
</dbReference>
<evidence type="ECO:0000256" key="2">
    <source>
        <dbReference type="HAMAP-Rule" id="MF_00003"/>
    </source>
</evidence>
<dbReference type="InterPro" id="IPR000238">
    <property type="entry name" value="RbfA"/>
</dbReference>
<dbReference type="HOGENOM" id="CLU_089475_6_3_0"/>
<protein>
    <recommendedName>
        <fullName evidence="2">Ribosome-binding factor A</fullName>
    </recommendedName>
</protein>
<comment type="subcellular location">
    <subcellularLocation>
        <location evidence="2">Cytoplasm</location>
    </subcellularLocation>
</comment>
<keyword evidence="1 2" id="KW-0690">Ribosome biogenesis</keyword>
<dbReference type="GO" id="GO:0043024">
    <property type="term" value="F:ribosomal small subunit binding"/>
    <property type="evidence" value="ECO:0007669"/>
    <property type="project" value="TreeGrafter"/>
</dbReference>
<gene>
    <name evidence="2" type="primary">rbfA</name>
    <name evidence="3" type="ordered locus">Ilyop_0572</name>
</gene>
<dbReference type="GO" id="GO:0030490">
    <property type="term" value="P:maturation of SSU-rRNA"/>
    <property type="evidence" value="ECO:0007669"/>
    <property type="project" value="UniProtKB-UniRule"/>
</dbReference>
<dbReference type="NCBIfam" id="TIGR00082">
    <property type="entry name" value="rbfA"/>
    <property type="match status" value="1"/>
</dbReference>
<dbReference type="HAMAP" id="MF_00003">
    <property type="entry name" value="RbfA"/>
    <property type="match status" value="1"/>
</dbReference>
<dbReference type="STRING" id="572544.Ilyop_0572"/>
<name>E3H6E7_ILYPC</name>
<reference evidence="3 4" key="1">
    <citation type="journal article" date="2010" name="Stand. Genomic Sci.">
        <title>Complete genome sequence of Ilyobacter polytropus type strain (CuHbu1).</title>
        <authorList>
            <person name="Sikorski J."/>
            <person name="Chertkov O."/>
            <person name="Lapidus A."/>
            <person name="Nolan M."/>
            <person name="Lucas S."/>
            <person name="Del Rio T.G."/>
            <person name="Tice H."/>
            <person name="Cheng J.F."/>
            <person name="Tapia R."/>
            <person name="Han C."/>
            <person name="Goodwin L."/>
            <person name="Pitluck S."/>
            <person name="Liolios K."/>
            <person name="Ivanova N."/>
            <person name="Mavromatis K."/>
            <person name="Mikhailova N."/>
            <person name="Pati A."/>
            <person name="Chen A."/>
            <person name="Palaniappan K."/>
            <person name="Land M."/>
            <person name="Hauser L."/>
            <person name="Chang Y.J."/>
            <person name="Jeffries C.D."/>
            <person name="Brambilla E."/>
            <person name="Yasawong M."/>
            <person name="Rohde M."/>
            <person name="Pukall R."/>
            <person name="Spring S."/>
            <person name="Goker M."/>
            <person name="Woyke T."/>
            <person name="Bristow J."/>
            <person name="Eisen J.A."/>
            <person name="Markowitz V."/>
            <person name="Hugenholtz P."/>
            <person name="Kyrpides N.C."/>
            <person name="Klenk H.P."/>
        </authorList>
    </citation>
    <scope>NUCLEOTIDE SEQUENCE [LARGE SCALE GENOMIC DNA]</scope>
    <source>
        <strain evidence="4">ATCC 51220 / DSM 2926 / LMG 16218 / CuHBu1</strain>
    </source>
</reference>
<comment type="similarity">
    <text evidence="2">Belongs to the RbfA family.</text>
</comment>